<evidence type="ECO:0000313" key="1">
    <source>
        <dbReference type="EMBL" id="SMC93958.1"/>
    </source>
</evidence>
<dbReference type="EMBL" id="FWXZ01000011">
    <property type="protein sequence ID" value="SMC93958.1"/>
    <property type="molecule type" value="Genomic_DNA"/>
</dbReference>
<keyword evidence="2" id="KW-1185">Reference proteome</keyword>
<reference evidence="1" key="1">
    <citation type="submission" date="2017-04" db="EMBL/GenBank/DDBJ databases">
        <authorList>
            <person name="Varghese N."/>
            <person name="Submissions S."/>
        </authorList>
    </citation>
    <scope>NUCLEOTIDE SEQUENCE</scope>
    <source>
        <strain evidence="1">WTE2008</strain>
    </source>
</reference>
<name>A0AC61PQU6_9FIRM</name>
<organism evidence="1 2">
    <name type="scientific">Aristaeella lactis</name>
    <dbReference type="NCBI Taxonomy" id="3046383"/>
    <lineage>
        <taxon>Bacteria</taxon>
        <taxon>Bacillati</taxon>
        <taxon>Bacillota</taxon>
        <taxon>Clostridia</taxon>
        <taxon>Eubacteriales</taxon>
        <taxon>Aristaeellaceae</taxon>
        <taxon>Aristaeella</taxon>
    </lineage>
</organism>
<proteinExistence type="predicted"/>
<dbReference type="Proteomes" id="UP000192328">
    <property type="component" value="Unassembled WGS sequence"/>
</dbReference>
<gene>
    <name evidence="1" type="ORF">SAMN06297397_0120</name>
</gene>
<sequence>MRKLGFAAVAILAAVFLILSASAGPEETVFPPTPEPAPAGREMRPTPAPTAEPGTTVIDHVHSPGVCPDFYFPKGDKLLEIWMPNIKDADEAILMYDGQVYMIDCGDERAANRGAILLKQLGIEKIDILFNTHLHHDHINGLEITDDTAKVGEVRICFSPDLTESGLRLLRTTQERNIPLKEYRDGDEYTMGDGEVKLLFLKNNETYLDMNNQSAQTLVTYGERSILFMADMEQAGQNAMIRRIGTDLLKCDIVKYPHHAKSDMSTPFFKAMEAKLAIVTSVEGRGDAGQVALTKRKLPAVYTSVKGKFTHLVTNGKYWLVEQVPAQ</sequence>
<comment type="caution">
    <text evidence="1">The sequence shown here is derived from an EMBL/GenBank/DDBJ whole genome shotgun (WGS) entry which is preliminary data.</text>
</comment>
<accession>A0AC61PQU6</accession>
<keyword evidence="1" id="KW-0378">Hydrolase</keyword>
<protein>
    <submittedName>
        <fullName evidence="1">Metal-dependent hydrolase, beta-lactamase superfamily II</fullName>
    </submittedName>
</protein>
<evidence type="ECO:0000313" key="2">
    <source>
        <dbReference type="Proteomes" id="UP000192328"/>
    </source>
</evidence>